<accession>A0A6S7BHF4</accession>
<feature type="signal peptide" evidence="1">
    <location>
        <begin position="1"/>
        <end position="24"/>
    </location>
</feature>
<reference evidence="2 3" key="1">
    <citation type="submission" date="2020-04" db="EMBL/GenBank/DDBJ databases">
        <authorList>
            <person name="De Canck E."/>
        </authorList>
    </citation>
    <scope>NUCLEOTIDE SEQUENCE [LARGE SCALE GENOMIC DNA]</scope>
    <source>
        <strain evidence="2 3">LMG 28614</strain>
    </source>
</reference>
<evidence type="ECO:0000313" key="3">
    <source>
        <dbReference type="Proteomes" id="UP000494365"/>
    </source>
</evidence>
<gene>
    <name evidence="2" type="ORF">LMG28614_05209</name>
</gene>
<name>A0A6S7BHF4_9BURK</name>
<keyword evidence="1" id="KW-0732">Signal</keyword>
<dbReference type="EMBL" id="CADIKK010000028">
    <property type="protein sequence ID" value="CAB3800546.1"/>
    <property type="molecule type" value="Genomic_DNA"/>
</dbReference>
<evidence type="ECO:0008006" key="4">
    <source>
        <dbReference type="Google" id="ProtNLM"/>
    </source>
</evidence>
<keyword evidence="3" id="KW-1185">Reference proteome</keyword>
<proteinExistence type="predicted"/>
<dbReference type="Proteomes" id="UP000494365">
    <property type="component" value="Unassembled WGS sequence"/>
</dbReference>
<dbReference type="AlphaFoldDB" id="A0A6S7BHF4"/>
<protein>
    <recommendedName>
        <fullName evidence="4">Phenol degradation protein meta</fullName>
    </recommendedName>
</protein>
<organism evidence="2 3">
    <name type="scientific">Paraburkholderia ultramafica</name>
    <dbReference type="NCBI Taxonomy" id="1544867"/>
    <lineage>
        <taxon>Bacteria</taxon>
        <taxon>Pseudomonadati</taxon>
        <taxon>Pseudomonadota</taxon>
        <taxon>Betaproteobacteria</taxon>
        <taxon>Burkholderiales</taxon>
        <taxon>Burkholderiaceae</taxon>
        <taxon>Paraburkholderia</taxon>
    </lineage>
</organism>
<feature type="chain" id="PRO_5029016626" description="Phenol degradation protein meta" evidence="1">
    <location>
        <begin position="25"/>
        <end position="302"/>
    </location>
</feature>
<evidence type="ECO:0000256" key="1">
    <source>
        <dbReference type="SAM" id="SignalP"/>
    </source>
</evidence>
<dbReference type="InterPro" id="IPR025737">
    <property type="entry name" value="FApF"/>
</dbReference>
<dbReference type="Pfam" id="PF13557">
    <property type="entry name" value="Phenol_MetA_deg"/>
    <property type="match status" value="1"/>
</dbReference>
<evidence type="ECO:0000313" key="2">
    <source>
        <dbReference type="EMBL" id="CAB3800546.1"/>
    </source>
</evidence>
<sequence>MFRSLKKIFAVIALAIILHQNANATENGLTSYAAGVNTVLNGVLPPPGATQFYNYALYYVANKFAGQNGQSLMPGFHTEAFVDAPRVVHTWDMKLGPFTLSSGAIVPLFHLHASTPAGTGNRTALGDVILQPWLLNYSNPSHTFFAYLAPDVVVPTGAYSVNRVANTGLNRYALAPSLNMTWFPASAWEISMTAWFEFSSPNNATHYHSGAVAAVDYLLGYSLNHAFQLGLQGYLLKQFTDDTVNGSPVPGGGFRGQAVAIGPQLRYMWAPAAGIVLKYQHEIAVRNRPQGERLWVELCFPI</sequence>